<keyword evidence="2" id="KW-1185">Reference proteome</keyword>
<organism evidence="1 2">
    <name type="scientific">Podila minutissima</name>
    <dbReference type="NCBI Taxonomy" id="64525"/>
    <lineage>
        <taxon>Eukaryota</taxon>
        <taxon>Fungi</taxon>
        <taxon>Fungi incertae sedis</taxon>
        <taxon>Mucoromycota</taxon>
        <taxon>Mortierellomycotina</taxon>
        <taxon>Mortierellomycetes</taxon>
        <taxon>Mortierellales</taxon>
        <taxon>Mortierellaceae</taxon>
        <taxon>Podila</taxon>
    </lineage>
</organism>
<dbReference type="AlphaFoldDB" id="A0A9P5SA66"/>
<dbReference type="EMBL" id="JAAAUY010001317">
    <property type="protein sequence ID" value="KAF9323289.1"/>
    <property type="molecule type" value="Genomic_DNA"/>
</dbReference>
<reference evidence="1" key="1">
    <citation type="journal article" date="2020" name="Fungal Divers.">
        <title>Resolving the Mortierellaceae phylogeny through synthesis of multi-gene phylogenetics and phylogenomics.</title>
        <authorList>
            <person name="Vandepol N."/>
            <person name="Liber J."/>
            <person name="Desiro A."/>
            <person name="Na H."/>
            <person name="Kennedy M."/>
            <person name="Barry K."/>
            <person name="Grigoriev I.V."/>
            <person name="Miller A.N."/>
            <person name="O'Donnell K."/>
            <person name="Stajich J.E."/>
            <person name="Bonito G."/>
        </authorList>
    </citation>
    <scope>NUCLEOTIDE SEQUENCE</scope>
    <source>
        <strain evidence="1">NVP1</strain>
    </source>
</reference>
<accession>A0A9P5SA66</accession>
<name>A0A9P5SA66_9FUNG</name>
<evidence type="ECO:0000313" key="1">
    <source>
        <dbReference type="EMBL" id="KAF9323289.1"/>
    </source>
</evidence>
<evidence type="ECO:0000313" key="2">
    <source>
        <dbReference type="Proteomes" id="UP000696485"/>
    </source>
</evidence>
<proteinExistence type="predicted"/>
<sequence>MTRRDKSRRGQPRIRSYMIDFECQTTKNLFTDEEWDELQHQNQFALPAIPKSTVSYLLKVRQAIVDRQPVVGVALPTEDRSSCKLILETFLVWERLYAKIPSPFVVDLSEAFWGRKSWPLLMELLADLDNMYMIDGEKMGLESSRRKNDGRQWTPDTKPRRKRIGRKLDLIARDVVGLVSRGEDERLG</sequence>
<gene>
    <name evidence="1" type="ORF">BG006_001595</name>
</gene>
<protein>
    <submittedName>
        <fullName evidence="1">Uncharacterized protein</fullName>
    </submittedName>
</protein>
<dbReference type="Proteomes" id="UP000696485">
    <property type="component" value="Unassembled WGS sequence"/>
</dbReference>
<comment type="caution">
    <text evidence="1">The sequence shown here is derived from an EMBL/GenBank/DDBJ whole genome shotgun (WGS) entry which is preliminary data.</text>
</comment>